<dbReference type="AlphaFoldDB" id="A0A6H1ZE10"/>
<gene>
    <name evidence="1" type="ORF">TM448A00260_0046</name>
</gene>
<sequence>MKPKSAIAKGKRLEKDFMMDVRQSGIDPNARRNPGSGNGLAKSDVYIPRFNLHVECKNTKNFGIGAWKQAMREAVGPYATPMALWKPPYSSTEDSLCVLRWCDLKNFLKMIK</sequence>
<proteinExistence type="predicted"/>
<protein>
    <recommendedName>
        <fullName evidence="2">VRR-NUC domain-containing protein</fullName>
    </recommendedName>
</protein>
<accession>A0A6H1ZE10</accession>
<evidence type="ECO:0000313" key="1">
    <source>
        <dbReference type="EMBL" id="QJA45617.1"/>
    </source>
</evidence>
<evidence type="ECO:0008006" key="2">
    <source>
        <dbReference type="Google" id="ProtNLM"/>
    </source>
</evidence>
<name>A0A6H1ZE10_9ZZZZ</name>
<dbReference type="EMBL" id="MT143993">
    <property type="protein sequence ID" value="QJA45617.1"/>
    <property type="molecule type" value="Genomic_DNA"/>
</dbReference>
<reference evidence="1" key="1">
    <citation type="submission" date="2020-03" db="EMBL/GenBank/DDBJ databases">
        <title>The deep terrestrial virosphere.</title>
        <authorList>
            <person name="Holmfeldt K."/>
            <person name="Nilsson E."/>
            <person name="Simone D."/>
            <person name="Lopez-Fernandez M."/>
            <person name="Wu X."/>
            <person name="de Brujin I."/>
            <person name="Lundin D."/>
            <person name="Andersson A."/>
            <person name="Bertilsson S."/>
            <person name="Dopson M."/>
        </authorList>
    </citation>
    <scope>NUCLEOTIDE SEQUENCE</scope>
    <source>
        <strain evidence="1">TM448A00260</strain>
    </source>
</reference>
<organism evidence="1">
    <name type="scientific">viral metagenome</name>
    <dbReference type="NCBI Taxonomy" id="1070528"/>
    <lineage>
        <taxon>unclassified sequences</taxon>
        <taxon>metagenomes</taxon>
        <taxon>organismal metagenomes</taxon>
    </lineage>
</organism>